<dbReference type="SUPFAM" id="SSF53474">
    <property type="entry name" value="alpha/beta-Hydrolases"/>
    <property type="match status" value="1"/>
</dbReference>
<dbReference type="GO" id="GO:0016787">
    <property type="term" value="F:hydrolase activity"/>
    <property type="evidence" value="ECO:0007669"/>
    <property type="project" value="UniProtKB-KW"/>
</dbReference>
<comment type="caution">
    <text evidence="3">The sequence shown here is derived from an EMBL/GenBank/DDBJ whole genome shotgun (WGS) entry which is preliminary data.</text>
</comment>
<dbReference type="RefSeq" id="WP_344541111.1">
    <property type="nucleotide sequence ID" value="NZ_BAAATD010000003.1"/>
</dbReference>
<dbReference type="InterPro" id="IPR000073">
    <property type="entry name" value="AB_hydrolase_1"/>
</dbReference>
<name>A0ABP6C1J5_9ACTN</name>
<keyword evidence="4" id="KW-1185">Reference proteome</keyword>
<feature type="domain" description="AB hydrolase-1" evidence="2">
    <location>
        <begin position="37"/>
        <end position="261"/>
    </location>
</feature>
<accession>A0ABP6C1J5</accession>
<dbReference type="PANTHER" id="PTHR43194">
    <property type="entry name" value="HYDROLASE ALPHA/BETA FOLD FAMILY"/>
    <property type="match status" value="1"/>
</dbReference>
<gene>
    <name evidence="3" type="ORF">GCM10010411_28440</name>
</gene>
<proteinExistence type="predicted"/>
<evidence type="ECO:0000313" key="3">
    <source>
        <dbReference type="EMBL" id="GAA2593608.1"/>
    </source>
</evidence>
<reference evidence="4" key="1">
    <citation type="journal article" date="2019" name="Int. J. Syst. Evol. Microbiol.">
        <title>The Global Catalogue of Microorganisms (GCM) 10K type strain sequencing project: providing services to taxonomists for standard genome sequencing and annotation.</title>
        <authorList>
            <consortium name="The Broad Institute Genomics Platform"/>
            <consortium name="The Broad Institute Genome Sequencing Center for Infectious Disease"/>
            <person name="Wu L."/>
            <person name="Ma J."/>
        </authorList>
    </citation>
    <scope>NUCLEOTIDE SEQUENCE [LARGE SCALE GENOMIC DNA]</scope>
    <source>
        <strain evidence="4">JCM 6833</strain>
    </source>
</reference>
<evidence type="ECO:0000256" key="1">
    <source>
        <dbReference type="SAM" id="MobiDB-lite"/>
    </source>
</evidence>
<dbReference type="Proteomes" id="UP001501509">
    <property type="component" value="Unassembled WGS sequence"/>
</dbReference>
<feature type="region of interest" description="Disordered" evidence="1">
    <location>
        <begin position="115"/>
        <end position="139"/>
    </location>
</feature>
<dbReference type="PANTHER" id="PTHR43194:SF2">
    <property type="entry name" value="PEROXISOMAL MEMBRANE PROTEIN LPX1"/>
    <property type="match status" value="1"/>
</dbReference>
<feature type="compositionally biased region" description="Basic and acidic residues" evidence="1">
    <location>
        <begin position="120"/>
        <end position="139"/>
    </location>
</feature>
<dbReference type="EMBL" id="BAAATD010000003">
    <property type="protein sequence ID" value="GAA2593608.1"/>
    <property type="molecule type" value="Genomic_DNA"/>
</dbReference>
<protein>
    <submittedName>
        <fullName evidence="3">Alpha/beta hydrolase</fullName>
    </submittedName>
</protein>
<dbReference type="Gene3D" id="3.40.50.1820">
    <property type="entry name" value="alpha/beta hydrolase"/>
    <property type="match status" value="1"/>
</dbReference>
<dbReference type="InterPro" id="IPR029058">
    <property type="entry name" value="AB_hydrolase_fold"/>
</dbReference>
<organism evidence="3 4">
    <name type="scientific">Actinomadura fulvescens</name>
    <dbReference type="NCBI Taxonomy" id="46160"/>
    <lineage>
        <taxon>Bacteria</taxon>
        <taxon>Bacillati</taxon>
        <taxon>Actinomycetota</taxon>
        <taxon>Actinomycetes</taxon>
        <taxon>Streptosporangiales</taxon>
        <taxon>Thermomonosporaceae</taxon>
        <taxon>Actinomadura</taxon>
    </lineage>
</organism>
<dbReference type="Pfam" id="PF12697">
    <property type="entry name" value="Abhydrolase_6"/>
    <property type="match status" value="1"/>
</dbReference>
<sequence>MEKVVSSDGTAIAYDRLGEGPPVILIGAALCDRAATRPLAEAVARHCTVFNYDRRGRGDSGDAPPYAVQREIEDLAALIDHAGGSASVYGHSSGAALALHAAADGLPITKLILHEPPFTPHRDGEDPQQRQAAEDKAARRQAEAIKALLAQGRRAEAIERFLAPTGMPRQVIDQLSQNPATQAAAHTLPNDPFEVLTAASRGGAQPAEQAATVPVPTLLLCGGASFDWMIETGRQLAAAMPHGRHHVMPDEEHFASPDAVALALRDFLADQ</sequence>
<evidence type="ECO:0000313" key="4">
    <source>
        <dbReference type="Proteomes" id="UP001501509"/>
    </source>
</evidence>
<evidence type="ECO:0000259" key="2">
    <source>
        <dbReference type="Pfam" id="PF12697"/>
    </source>
</evidence>
<dbReference type="InterPro" id="IPR050228">
    <property type="entry name" value="Carboxylesterase_BioH"/>
</dbReference>
<keyword evidence="3" id="KW-0378">Hydrolase</keyword>